<dbReference type="GO" id="GO:0032259">
    <property type="term" value="P:methylation"/>
    <property type="evidence" value="ECO:0007669"/>
    <property type="project" value="UniProtKB-KW"/>
</dbReference>
<keyword evidence="1" id="KW-0489">Methyltransferase</keyword>
<dbReference type="EMBL" id="LIZX01000055">
    <property type="protein sequence ID" value="KPJ68336.1"/>
    <property type="molecule type" value="Genomic_DNA"/>
</dbReference>
<dbReference type="GO" id="GO:0008168">
    <property type="term" value="F:methyltransferase activity"/>
    <property type="evidence" value="ECO:0007669"/>
    <property type="project" value="UniProtKB-KW"/>
</dbReference>
<dbReference type="CDD" id="cd02440">
    <property type="entry name" value="AdoMet_MTases"/>
    <property type="match status" value="1"/>
</dbReference>
<organism evidence="4 5">
    <name type="scientific">candidate division WOR-1 bacterium DG_54_3</name>
    <dbReference type="NCBI Taxonomy" id="1703775"/>
    <lineage>
        <taxon>Bacteria</taxon>
        <taxon>Bacillati</taxon>
        <taxon>Saganbacteria</taxon>
    </lineage>
</organism>
<dbReference type="SUPFAM" id="SSF53335">
    <property type="entry name" value="S-adenosyl-L-methionine-dependent methyltransferases"/>
    <property type="match status" value="1"/>
</dbReference>
<comment type="caution">
    <text evidence="4">The sequence shown here is derived from an EMBL/GenBank/DDBJ whole genome shotgun (WGS) entry which is preliminary data.</text>
</comment>
<dbReference type="PANTHER" id="PTHR43861">
    <property type="entry name" value="TRANS-ACONITATE 2-METHYLTRANSFERASE-RELATED"/>
    <property type="match status" value="1"/>
</dbReference>
<dbReference type="Gene3D" id="3.40.50.150">
    <property type="entry name" value="Vaccinia Virus protein VP39"/>
    <property type="match status" value="1"/>
</dbReference>
<feature type="domain" description="Methyltransferase" evidence="3">
    <location>
        <begin position="50"/>
        <end position="138"/>
    </location>
</feature>
<dbReference type="AlphaFoldDB" id="A0A0S7Y0T2"/>
<gene>
    <name evidence="4" type="ORF">AMJ44_06705</name>
</gene>
<dbReference type="Pfam" id="PF13649">
    <property type="entry name" value="Methyltransf_25"/>
    <property type="match status" value="1"/>
</dbReference>
<accession>A0A0S7Y0T2</accession>
<evidence type="ECO:0000259" key="3">
    <source>
        <dbReference type="Pfam" id="PF13649"/>
    </source>
</evidence>
<dbReference type="Proteomes" id="UP000051861">
    <property type="component" value="Unassembled WGS sequence"/>
</dbReference>
<dbReference type="Gene3D" id="2.20.130.10">
    <property type="entry name" value="CAC2371-like domains"/>
    <property type="match status" value="1"/>
</dbReference>
<dbReference type="PANTHER" id="PTHR43861:SF1">
    <property type="entry name" value="TRANS-ACONITATE 2-METHYLTRANSFERASE"/>
    <property type="match status" value="1"/>
</dbReference>
<keyword evidence="2" id="KW-0808">Transferase</keyword>
<protein>
    <recommendedName>
        <fullName evidence="3">Methyltransferase domain-containing protein</fullName>
    </recommendedName>
</protein>
<proteinExistence type="predicted"/>
<evidence type="ECO:0000313" key="4">
    <source>
        <dbReference type="EMBL" id="KPJ68336.1"/>
    </source>
</evidence>
<evidence type="ECO:0000313" key="5">
    <source>
        <dbReference type="Proteomes" id="UP000051861"/>
    </source>
</evidence>
<name>A0A0S7Y0T2_UNCSA</name>
<dbReference type="InterPro" id="IPR029063">
    <property type="entry name" value="SAM-dependent_MTases_sf"/>
</dbReference>
<sequence>MNPKKNQQRLYKDLAWVWPIISPLEDYAADSERFCKIIKENAKIEVKTMLHLGCGGGRNDHTFKKHFKVTGVDISQEMLEQAKKLNPEINYHPGDMRTVRLEKQFDTVAAPDSINYMTSREDLRKAFQTAFEHLKPGGVFLTLVEEHPGKFKQNKTSTIIQSQGDVEIVFIDNYYDPDPKDTTYEATFVYLIRKKGKLRIETDHHLVGIFALEVWHELLRKIGFEVKQMEIRFSGPEPGPYPLLMCIKP</sequence>
<dbReference type="PATRIC" id="fig|1703775.3.peg.2554"/>
<evidence type="ECO:0000256" key="2">
    <source>
        <dbReference type="ARBA" id="ARBA00022679"/>
    </source>
</evidence>
<evidence type="ECO:0000256" key="1">
    <source>
        <dbReference type="ARBA" id="ARBA00022603"/>
    </source>
</evidence>
<dbReference type="InterPro" id="IPR041698">
    <property type="entry name" value="Methyltransf_25"/>
</dbReference>
<reference evidence="4 5" key="1">
    <citation type="journal article" date="2015" name="Microbiome">
        <title>Genomic resolution of linkages in carbon, nitrogen, and sulfur cycling among widespread estuary sediment bacteria.</title>
        <authorList>
            <person name="Baker B.J."/>
            <person name="Lazar C.S."/>
            <person name="Teske A.P."/>
            <person name="Dick G.J."/>
        </authorList>
    </citation>
    <scope>NUCLEOTIDE SEQUENCE [LARGE SCALE GENOMIC DNA]</scope>
    <source>
        <strain evidence="4">DG_54_3</strain>
    </source>
</reference>